<gene>
    <name evidence="1" type="ORF">EVAR_10479_1</name>
</gene>
<keyword evidence="2" id="KW-1185">Reference proteome</keyword>
<accession>A0A4C1TKR8</accession>
<protein>
    <submittedName>
        <fullName evidence="1">Uncharacterized protein</fullName>
    </submittedName>
</protein>
<name>A0A4C1TKR8_EUMVA</name>
<evidence type="ECO:0000313" key="1">
    <source>
        <dbReference type="EMBL" id="GBP13911.1"/>
    </source>
</evidence>
<comment type="caution">
    <text evidence="1">The sequence shown here is derived from an EMBL/GenBank/DDBJ whole genome shotgun (WGS) entry which is preliminary data.</text>
</comment>
<dbReference type="Proteomes" id="UP000299102">
    <property type="component" value="Unassembled WGS sequence"/>
</dbReference>
<dbReference type="AlphaFoldDB" id="A0A4C1TKR8"/>
<dbReference type="EMBL" id="BGZK01000060">
    <property type="protein sequence ID" value="GBP13911.1"/>
    <property type="molecule type" value="Genomic_DNA"/>
</dbReference>
<evidence type="ECO:0000313" key="2">
    <source>
        <dbReference type="Proteomes" id="UP000299102"/>
    </source>
</evidence>
<reference evidence="1 2" key="1">
    <citation type="journal article" date="2019" name="Commun. Biol.">
        <title>The bagworm genome reveals a unique fibroin gene that provides high tensile strength.</title>
        <authorList>
            <person name="Kono N."/>
            <person name="Nakamura H."/>
            <person name="Ohtoshi R."/>
            <person name="Tomita M."/>
            <person name="Numata K."/>
            <person name="Arakawa K."/>
        </authorList>
    </citation>
    <scope>NUCLEOTIDE SEQUENCE [LARGE SCALE GENOMIC DNA]</scope>
</reference>
<organism evidence="1 2">
    <name type="scientific">Eumeta variegata</name>
    <name type="common">Bagworm moth</name>
    <name type="synonym">Eumeta japonica</name>
    <dbReference type="NCBI Taxonomy" id="151549"/>
    <lineage>
        <taxon>Eukaryota</taxon>
        <taxon>Metazoa</taxon>
        <taxon>Ecdysozoa</taxon>
        <taxon>Arthropoda</taxon>
        <taxon>Hexapoda</taxon>
        <taxon>Insecta</taxon>
        <taxon>Pterygota</taxon>
        <taxon>Neoptera</taxon>
        <taxon>Endopterygota</taxon>
        <taxon>Lepidoptera</taxon>
        <taxon>Glossata</taxon>
        <taxon>Ditrysia</taxon>
        <taxon>Tineoidea</taxon>
        <taxon>Psychidae</taxon>
        <taxon>Oiketicinae</taxon>
        <taxon>Eumeta</taxon>
    </lineage>
</organism>
<proteinExistence type="predicted"/>
<sequence length="201" mass="22870">MGSKWRKCDIIGKVLTERHEIQMWRLKYLRKKNAYLTQGWPIIHCDESYVLPSHVRRQTNENSSFLRKIGTSARCVVHADCTHAFIEIASLGRYSAQITQVFIEQAALDRLLSDLSDFGSPWKPLSLAIHLRLRRTRRATPGGNRPHTQQYAPFYLPCWNGDQGAAPGRLMSLEHDARGLARLVRSGAACRQTGRDNLSTD</sequence>